<evidence type="ECO:0000313" key="1">
    <source>
        <dbReference type="EMBL" id="COV55341.1"/>
    </source>
</evidence>
<dbReference type="InterPro" id="IPR029033">
    <property type="entry name" value="His_PPase_superfam"/>
</dbReference>
<reference evidence="1" key="2">
    <citation type="submission" date="2015-03" db="EMBL/GenBank/DDBJ databases">
        <authorList>
            <person name="Murphy D."/>
        </authorList>
    </citation>
    <scope>NUCLEOTIDE SEQUENCE [LARGE SCALE GENOMIC DNA]</scope>
    <source>
        <strain evidence="1">K00500041</strain>
    </source>
</reference>
<dbReference type="CDD" id="cd07067">
    <property type="entry name" value="HP_PGM_like"/>
    <property type="match status" value="1"/>
</dbReference>
<dbReference type="Proteomes" id="UP000039021">
    <property type="component" value="Unassembled WGS sequence"/>
</dbReference>
<sequence>MSRSVHSNNIGSVTAPMEFGSIAMQLSSRLENHRKPFPRTVSTGQAIAMAKRTPVRKACTVLAVLAATLLLGACGGPTQPRSITLTFIRNAQSQANADGIIDTDMPGSGLSADGKAEAQQVAHQVSRRDVDSIYSSPMAADQQTAGPLAGELGKQVEILPGLQAINAGWFNGKPESMANSTYMLAPADWLAGDVHNTIPGSISGTEFNSQFSAAVRKIYDSGHNTPVVFSQGVAIMIWTLMNARNSRDSLLTTHPLPNIGRVVITGNPVTGWRLVEWDGIRNFT</sequence>
<evidence type="ECO:0000313" key="3">
    <source>
        <dbReference type="Proteomes" id="UP000038802"/>
    </source>
</evidence>
<dbReference type="SUPFAM" id="SSF53254">
    <property type="entry name" value="Phosphoglycerate mutase-like"/>
    <property type="match status" value="1"/>
</dbReference>
<dbReference type="AlphaFoldDB" id="A0A0U0QZR6"/>
<dbReference type="InterPro" id="IPR013078">
    <property type="entry name" value="His_Pase_superF_clade-1"/>
</dbReference>
<organism evidence="1 3">
    <name type="scientific">Mycobacterium tuberculosis</name>
    <dbReference type="NCBI Taxonomy" id="1773"/>
    <lineage>
        <taxon>Bacteria</taxon>
        <taxon>Bacillati</taxon>
        <taxon>Actinomycetota</taxon>
        <taxon>Actinomycetes</taxon>
        <taxon>Mycobacteriales</taxon>
        <taxon>Mycobacteriaceae</taxon>
        <taxon>Mycobacterium</taxon>
        <taxon>Mycobacterium tuberculosis complex</taxon>
    </lineage>
</organism>
<evidence type="ECO:0000313" key="4">
    <source>
        <dbReference type="Proteomes" id="UP000039021"/>
    </source>
</evidence>
<accession>A0A0U0QZR6</accession>
<dbReference type="Proteomes" id="UP000038802">
    <property type="component" value="Unassembled WGS sequence"/>
</dbReference>
<reference evidence="3 4" key="1">
    <citation type="submission" date="2015-03" db="EMBL/GenBank/DDBJ databases">
        <authorList>
            <consortium name="Pathogen Informatics"/>
        </authorList>
    </citation>
    <scope>NUCLEOTIDE SEQUENCE [LARGE SCALE GENOMIC DNA]</scope>
    <source>
        <strain evidence="3">K00500041</strain>
        <strain evidence="4">N09902308</strain>
    </source>
</reference>
<dbReference type="Gene3D" id="3.40.50.1240">
    <property type="entry name" value="Phosphoglycerate mutase-like"/>
    <property type="match status" value="1"/>
</dbReference>
<dbReference type="Pfam" id="PF00300">
    <property type="entry name" value="His_Phos_1"/>
    <property type="match status" value="1"/>
</dbReference>
<dbReference type="EMBL" id="CSBK01000375">
    <property type="protein sequence ID" value="COX32360.1"/>
    <property type="molecule type" value="Genomic_DNA"/>
</dbReference>
<gene>
    <name evidence="1" type="ORF">ERS007703_01616</name>
    <name evidence="2" type="ORF">ERS007739_01080</name>
</gene>
<evidence type="ECO:0000313" key="2">
    <source>
        <dbReference type="EMBL" id="COX32360.1"/>
    </source>
</evidence>
<name>A0A0U0QZR6_MYCTX</name>
<dbReference type="EMBL" id="CSAE01000142">
    <property type="protein sequence ID" value="COV55341.1"/>
    <property type="molecule type" value="Genomic_DNA"/>
</dbReference>
<keyword evidence="1" id="KW-0449">Lipoprotein</keyword>
<dbReference type="STRING" id="115862.BBG46_17660"/>
<dbReference type="SMART" id="SM00855">
    <property type="entry name" value="PGAM"/>
    <property type="match status" value="1"/>
</dbReference>
<dbReference type="FunFam" id="3.40.50.1240:FF:000067">
    <property type="entry name" value="Probable conserved lipoprotein LpqD"/>
    <property type="match status" value="1"/>
</dbReference>
<protein>
    <submittedName>
        <fullName evidence="1">Lipoprotein lpqD</fullName>
    </submittedName>
</protein>
<proteinExistence type="predicted"/>
<reference evidence="2" key="3">
    <citation type="submission" date="2015-03" db="EMBL/GenBank/DDBJ databases">
        <authorList>
            <consortium name="Pathogen Informatics"/>
            <person name="Murphy D."/>
        </authorList>
    </citation>
    <scope>NUCLEOTIDE SEQUENCE</scope>
    <source>
        <strain evidence="2">N09902308</strain>
    </source>
</reference>